<keyword evidence="11" id="KW-1185">Reference proteome</keyword>
<evidence type="ECO:0000256" key="2">
    <source>
        <dbReference type="ARBA" id="ARBA00022722"/>
    </source>
</evidence>
<dbReference type="AlphaFoldDB" id="A0A7R8YT43"/>
<dbReference type="InterPro" id="IPR013520">
    <property type="entry name" value="Ribonucl_H"/>
</dbReference>
<organism evidence="10 11">
    <name type="scientific">Hermetia illucens</name>
    <name type="common">Black soldier fly</name>
    <dbReference type="NCBI Taxonomy" id="343691"/>
    <lineage>
        <taxon>Eukaryota</taxon>
        <taxon>Metazoa</taxon>
        <taxon>Ecdysozoa</taxon>
        <taxon>Arthropoda</taxon>
        <taxon>Hexapoda</taxon>
        <taxon>Insecta</taxon>
        <taxon>Pterygota</taxon>
        <taxon>Neoptera</taxon>
        <taxon>Endopterygota</taxon>
        <taxon>Diptera</taxon>
        <taxon>Brachycera</taxon>
        <taxon>Stratiomyomorpha</taxon>
        <taxon>Stratiomyidae</taxon>
        <taxon>Hermetiinae</taxon>
        <taxon>Hermetia</taxon>
    </lineage>
</organism>
<comment type="similarity">
    <text evidence="7">Belongs to the exonuclease superfamily. TREX family.</text>
</comment>
<evidence type="ECO:0000259" key="9">
    <source>
        <dbReference type="SMART" id="SM00479"/>
    </source>
</evidence>
<dbReference type="GO" id="GO:0003676">
    <property type="term" value="F:nucleic acid binding"/>
    <property type="evidence" value="ECO:0007669"/>
    <property type="project" value="InterPro"/>
</dbReference>
<feature type="domain" description="Exonuclease" evidence="9">
    <location>
        <begin position="14"/>
        <end position="325"/>
    </location>
</feature>
<dbReference type="OrthoDB" id="10250935at2759"/>
<evidence type="ECO:0000256" key="3">
    <source>
        <dbReference type="ARBA" id="ARBA00022723"/>
    </source>
</evidence>
<evidence type="ECO:0000256" key="8">
    <source>
        <dbReference type="SAM" id="MobiDB-lite"/>
    </source>
</evidence>
<keyword evidence="6" id="KW-0460">Magnesium</keyword>
<keyword evidence="4" id="KW-0378">Hydrolase</keyword>
<evidence type="ECO:0000256" key="5">
    <source>
        <dbReference type="ARBA" id="ARBA00022839"/>
    </source>
</evidence>
<evidence type="ECO:0000313" key="10">
    <source>
        <dbReference type="EMBL" id="CAD7083280.1"/>
    </source>
</evidence>
<keyword evidence="3" id="KW-0479">Metal-binding</keyword>
<accession>A0A7R8YT43</accession>
<dbReference type="SUPFAM" id="SSF53098">
    <property type="entry name" value="Ribonuclease H-like"/>
    <property type="match status" value="1"/>
</dbReference>
<feature type="region of interest" description="Disordered" evidence="8">
    <location>
        <begin position="175"/>
        <end position="204"/>
    </location>
</feature>
<gene>
    <name evidence="10" type="ORF">HERILL_LOCUS6252</name>
</gene>
<evidence type="ECO:0000256" key="1">
    <source>
        <dbReference type="ARBA" id="ARBA00001946"/>
    </source>
</evidence>
<dbReference type="Proteomes" id="UP000594454">
    <property type="component" value="Chromosome 2"/>
</dbReference>
<reference evidence="10 11" key="1">
    <citation type="submission" date="2020-11" db="EMBL/GenBank/DDBJ databases">
        <authorList>
            <person name="Wallbank WR R."/>
            <person name="Pardo Diaz C."/>
            <person name="Kozak K."/>
            <person name="Martin S."/>
            <person name="Jiggins C."/>
            <person name="Moest M."/>
            <person name="Warren A I."/>
            <person name="Generalovic N T."/>
            <person name="Byers J.R.P. K."/>
            <person name="Montejo-Kovacevich G."/>
            <person name="Yen C E."/>
        </authorList>
    </citation>
    <scope>NUCLEOTIDE SEQUENCE [LARGE SCALE GENOMIC DNA]</scope>
</reference>
<protein>
    <recommendedName>
        <fullName evidence="9">Exonuclease domain-containing protein</fullName>
    </recommendedName>
</protein>
<dbReference type="PANTHER" id="PTHR13058:SF19">
    <property type="entry name" value="LD40940P"/>
    <property type="match status" value="1"/>
</dbReference>
<dbReference type="Pfam" id="PF00929">
    <property type="entry name" value="RNase_T"/>
    <property type="match status" value="1"/>
</dbReference>
<dbReference type="InterPro" id="IPR036397">
    <property type="entry name" value="RNaseH_sf"/>
</dbReference>
<dbReference type="SMART" id="SM00479">
    <property type="entry name" value="EXOIII"/>
    <property type="match status" value="1"/>
</dbReference>
<evidence type="ECO:0000256" key="6">
    <source>
        <dbReference type="ARBA" id="ARBA00022842"/>
    </source>
</evidence>
<keyword evidence="5" id="KW-0269">Exonuclease</keyword>
<dbReference type="GO" id="GO:0008296">
    <property type="term" value="F:3'-5'-DNA exonuclease activity"/>
    <property type="evidence" value="ECO:0007669"/>
    <property type="project" value="TreeGrafter"/>
</dbReference>
<evidence type="ECO:0000256" key="7">
    <source>
        <dbReference type="ARBA" id="ARBA00025769"/>
    </source>
</evidence>
<proteinExistence type="inferred from homology"/>
<dbReference type="InParanoid" id="A0A7R8YT43"/>
<dbReference type="GO" id="GO:0006308">
    <property type="term" value="P:DNA catabolic process"/>
    <property type="evidence" value="ECO:0007669"/>
    <property type="project" value="TreeGrafter"/>
</dbReference>
<dbReference type="GO" id="GO:0005737">
    <property type="term" value="C:cytoplasm"/>
    <property type="evidence" value="ECO:0007669"/>
    <property type="project" value="TreeGrafter"/>
</dbReference>
<comment type="cofactor">
    <cofactor evidence="1">
        <name>Mg(2+)</name>
        <dbReference type="ChEBI" id="CHEBI:18420"/>
    </cofactor>
</comment>
<dbReference type="InterPro" id="IPR040393">
    <property type="entry name" value="TREX1/2"/>
</dbReference>
<dbReference type="FunCoup" id="A0A7R8YT43">
    <property type="interactions" value="87"/>
</dbReference>
<name>A0A7R8YT43_HERIL</name>
<dbReference type="OMA" id="FDFPIVR"/>
<feature type="compositionally biased region" description="Polar residues" evidence="8">
    <location>
        <begin position="175"/>
        <end position="192"/>
    </location>
</feature>
<evidence type="ECO:0000313" key="11">
    <source>
        <dbReference type="Proteomes" id="UP000594454"/>
    </source>
</evidence>
<dbReference type="InterPro" id="IPR012337">
    <property type="entry name" value="RNaseH-like_sf"/>
</dbReference>
<evidence type="ECO:0000256" key="4">
    <source>
        <dbReference type="ARBA" id="ARBA00022801"/>
    </source>
</evidence>
<dbReference type="PANTHER" id="PTHR13058">
    <property type="entry name" value="THREE PRIME REPAIR EXONUCLEASE 1, 2"/>
    <property type="match status" value="1"/>
</dbReference>
<dbReference type="EMBL" id="LR899010">
    <property type="protein sequence ID" value="CAD7083280.1"/>
    <property type="molecule type" value="Genomic_DNA"/>
</dbReference>
<keyword evidence="2" id="KW-0540">Nuclease</keyword>
<dbReference type="Gene3D" id="3.30.420.10">
    <property type="entry name" value="Ribonuclease H-like superfamily/Ribonuclease H"/>
    <property type="match status" value="1"/>
</dbReference>
<sequence>MAETNEGTVCPIQTFVFLDIETTGLPDYNFGKANITELAMWTLSREDLRKTTEVPRLLGKWTTVFNPGMMIHPESSRITGLYNEMLEHHAKFDDDAATAILSYLKRYPKPICLIAHNGNGFDFPIIKQSFEKVKKEIPDFLLCVDSLDILRELDSIAESMLLDFLSNPEISEGLPSQTAQEISETNISNKENSVAGPTKSDLSVDDQNELFDEKNTKILERQRVNETTPRRSIQEKYVKKFTQPIEKNTQGQTDGNVKPSKARKELFPPVQVATGRVGKLPRKSFKLVDIYERIYDHKPISAHAAEADVETLFKIARNYGVEFVKLAERDAIPFAQFKKPVKK</sequence>
<dbReference type="GO" id="GO:0046872">
    <property type="term" value="F:metal ion binding"/>
    <property type="evidence" value="ECO:0007669"/>
    <property type="project" value="UniProtKB-KW"/>
</dbReference>